<dbReference type="EMBL" id="CAJNOQ010000707">
    <property type="protein sequence ID" value="CAF0830226.1"/>
    <property type="molecule type" value="Genomic_DNA"/>
</dbReference>
<dbReference type="Proteomes" id="UP000681722">
    <property type="component" value="Unassembled WGS sequence"/>
</dbReference>
<proteinExistence type="predicted"/>
<protein>
    <submittedName>
        <fullName evidence="1">Uncharacterized protein</fullName>
    </submittedName>
</protein>
<accession>A0A813UK01</accession>
<organism evidence="1 3">
    <name type="scientific">Didymodactylos carnosus</name>
    <dbReference type="NCBI Taxonomy" id="1234261"/>
    <lineage>
        <taxon>Eukaryota</taxon>
        <taxon>Metazoa</taxon>
        <taxon>Spiralia</taxon>
        <taxon>Gnathifera</taxon>
        <taxon>Rotifera</taxon>
        <taxon>Eurotatoria</taxon>
        <taxon>Bdelloidea</taxon>
        <taxon>Philodinida</taxon>
        <taxon>Philodinidae</taxon>
        <taxon>Didymodactylos</taxon>
    </lineage>
</organism>
<gene>
    <name evidence="1" type="ORF">GPM918_LOCUS5014</name>
    <name evidence="2" type="ORF">SRO942_LOCUS5022</name>
</gene>
<dbReference type="EMBL" id="CAJOBC010000709">
    <property type="protein sequence ID" value="CAF3617422.1"/>
    <property type="molecule type" value="Genomic_DNA"/>
</dbReference>
<dbReference type="AlphaFoldDB" id="A0A813UK01"/>
<keyword evidence="3" id="KW-1185">Reference proteome</keyword>
<comment type="caution">
    <text evidence="1">The sequence shown here is derived from an EMBL/GenBank/DDBJ whole genome shotgun (WGS) entry which is preliminary data.</text>
</comment>
<evidence type="ECO:0000313" key="3">
    <source>
        <dbReference type="Proteomes" id="UP000663829"/>
    </source>
</evidence>
<reference evidence="1" key="1">
    <citation type="submission" date="2021-02" db="EMBL/GenBank/DDBJ databases">
        <authorList>
            <person name="Nowell W R."/>
        </authorList>
    </citation>
    <scope>NUCLEOTIDE SEQUENCE</scope>
</reference>
<sequence length="531" mass="59570">MMRISYLSIELIHARRECISYLRHLHVIVHSAQNRLRFPVYLIQQGEPHLDNVQSLNGIEEDAFEVYSTKCPIYDCLWINATTHITSTDAENSSQTISSSNYISTISLIVSSTTTTANVSVTIASTITTTATTGAPLTTQTPLQKDLLYGENCTEHEECQLAKHLFCELEFDPVQKHCYCELKVQAFVDCTDEPYITVCLVSDLEGDYHAVNIRQVQGDDIKFDYFLVDSPTFKEVERIECASTNNKRYCFGIQSDTNQLLITTIGIDGIRTFNNISEPVIGLPNVLTQPDGTIVCYVEGSDSNLISITMDPKVNDTIRVHERGGETYGDRSCFVAVTKTSYCFYRNIDHRLTVVVMNGTTVTEDVQLNVNLDNNLKTGPSCGWVGHVALIKLYCFAIFNEEQIYRIEQSNSKWTEWKSMQSETIFIQRPLFIASEPPLDLSATQSCHVLAIDSSNEVYVSSNSDCAHQDTWTPWLLLQADVGLVSFNGTFRLRDGRIGIFGVGIDDLPYYTTMNPATDLFEPIKLAASTQ</sequence>
<dbReference type="OrthoDB" id="9997324at2759"/>
<name>A0A813UK01_9BILA</name>
<dbReference type="SUPFAM" id="SSF89372">
    <property type="entry name" value="Fucose-specific lectin"/>
    <property type="match status" value="2"/>
</dbReference>
<evidence type="ECO:0000313" key="2">
    <source>
        <dbReference type="EMBL" id="CAF3617422.1"/>
    </source>
</evidence>
<evidence type="ECO:0000313" key="1">
    <source>
        <dbReference type="EMBL" id="CAF0830226.1"/>
    </source>
</evidence>
<dbReference type="Proteomes" id="UP000663829">
    <property type="component" value="Unassembled WGS sequence"/>
</dbReference>